<gene>
    <name evidence="4" type="ORF">g.15068</name>
</gene>
<dbReference type="GO" id="GO:0098793">
    <property type="term" value="C:presynapse"/>
    <property type="evidence" value="ECO:0007669"/>
    <property type="project" value="GOC"/>
</dbReference>
<dbReference type="Gene3D" id="1.20.5.110">
    <property type="match status" value="2"/>
</dbReference>
<dbReference type="GO" id="GO:0005484">
    <property type="term" value="F:SNAP receptor activity"/>
    <property type="evidence" value="ECO:0007669"/>
    <property type="project" value="TreeGrafter"/>
</dbReference>
<comment type="similarity">
    <text evidence="1">Belongs to the SNAP-25 family.</text>
</comment>
<dbReference type="GO" id="GO:0031201">
    <property type="term" value="C:SNARE complex"/>
    <property type="evidence" value="ECO:0007669"/>
    <property type="project" value="TreeGrafter"/>
</dbReference>
<dbReference type="Pfam" id="PF12352">
    <property type="entry name" value="V-SNARE_C"/>
    <property type="match status" value="1"/>
</dbReference>
<feature type="region of interest" description="Disordered" evidence="2">
    <location>
        <begin position="1"/>
        <end position="48"/>
    </location>
</feature>
<feature type="domain" description="T-SNARE coiled-coil homology" evidence="3">
    <location>
        <begin position="204"/>
        <end position="257"/>
    </location>
</feature>
<accession>A0A1B6EJ51</accession>
<feature type="compositionally biased region" description="Polar residues" evidence="2">
    <location>
        <begin position="16"/>
        <end position="48"/>
    </location>
</feature>
<dbReference type="SUPFAM" id="SSF58038">
    <property type="entry name" value="SNARE fusion complex"/>
    <property type="match status" value="2"/>
</dbReference>
<dbReference type="PANTHER" id="PTHR19305">
    <property type="entry name" value="SYNAPTOSOMAL ASSOCIATED PROTEIN"/>
    <property type="match status" value="1"/>
</dbReference>
<organism evidence="4">
    <name type="scientific">Cuerna arida</name>
    <dbReference type="NCBI Taxonomy" id="1464854"/>
    <lineage>
        <taxon>Eukaryota</taxon>
        <taxon>Metazoa</taxon>
        <taxon>Ecdysozoa</taxon>
        <taxon>Arthropoda</taxon>
        <taxon>Hexapoda</taxon>
        <taxon>Insecta</taxon>
        <taxon>Pterygota</taxon>
        <taxon>Neoptera</taxon>
        <taxon>Paraneoptera</taxon>
        <taxon>Hemiptera</taxon>
        <taxon>Auchenorrhyncha</taxon>
        <taxon>Membracoidea</taxon>
        <taxon>Cicadellidae</taxon>
        <taxon>Cicadellinae</taxon>
        <taxon>Proconiini</taxon>
        <taxon>Cuerna</taxon>
    </lineage>
</organism>
<name>A0A1B6EJ51_9HEMI</name>
<dbReference type="GO" id="GO:0016082">
    <property type="term" value="P:synaptic vesicle priming"/>
    <property type="evidence" value="ECO:0007669"/>
    <property type="project" value="TreeGrafter"/>
</dbReference>
<protein>
    <recommendedName>
        <fullName evidence="3">t-SNARE coiled-coil homology domain-containing protein</fullName>
    </recommendedName>
</protein>
<evidence type="ECO:0000256" key="1">
    <source>
        <dbReference type="ARBA" id="ARBA00009480"/>
    </source>
</evidence>
<proteinExistence type="inferred from homology"/>
<sequence>MSNHTHQCARRENADQENGNTDNNKSHSSNVSNCKNSSMKGDESYSASTDTITSFKNQVLEKRRKIEDKILESSQRSLDMLQTSEDIAVSTCKELSIQREQLERSNTRLGVINSTLKVSSRYISGIKNVFGSFKNFISNIREESMASKSGKQNVYHHDELIYQNNDKEAQQIKSRALHPGLRIRGMDENLNERSGEFDKQLKVNLDSIDNSVSRLKSLALEMGREIDDHNRLIDDITVKTEKAVASLESQNKDLRNLIN</sequence>
<dbReference type="PROSITE" id="PS50192">
    <property type="entry name" value="T_SNARE"/>
    <property type="match status" value="1"/>
</dbReference>
<dbReference type="GO" id="GO:0031629">
    <property type="term" value="P:synaptic vesicle fusion to presynaptic active zone membrane"/>
    <property type="evidence" value="ECO:0007669"/>
    <property type="project" value="TreeGrafter"/>
</dbReference>
<dbReference type="CDD" id="cd15856">
    <property type="entry name" value="SNARE_SNAP29C"/>
    <property type="match status" value="1"/>
</dbReference>
<dbReference type="AlphaFoldDB" id="A0A1B6EJ51"/>
<evidence type="ECO:0000259" key="3">
    <source>
        <dbReference type="PROSITE" id="PS50192"/>
    </source>
</evidence>
<dbReference type="EMBL" id="GECZ01031799">
    <property type="protein sequence ID" value="JAS37970.1"/>
    <property type="molecule type" value="Transcribed_RNA"/>
</dbReference>
<evidence type="ECO:0000256" key="2">
    <source>
        <dbReference type="SAM" id="MobiDB-lite"/>
    </source>
</evidence>
<dbReference type="SMART" id="SM00397">
    <property type="entry name" value="t_SNARE"/>
    <property type="match status" value="2"/>
</dbReference>
<dbReference type="InterPro" id="IPR000727">
    <property type="entry name" value="T_SNARE_dom"/>
</dbReference>
<reference evidence="4" key="1">
    <citation type="submission" date="2015-11" db="EMBL/GenBank/DDBJ databases">
        <title>De novo transcriptome assembly of four potential Pierce s Disease insect vectors from Arizona vineyards.</title>
        <authorList>
            <person name="Tassone E.E."/>
        </authorList>
    </citation>
    <scope>NUCLEOTIDE SEQUENCE</scope>
</reference>
<dbReference type="GO" id="GO:0005886">
    <property type="term" value="C:plasma membrane"/>
    <property type="evidence" value="ECO:0007669"/>
    <property type="project" value="TreeGrafter"/>
</dbReference>
<dbReference type="PANTHER" id="PTHR19305:SF9">
    <property type="entry name" value="SYNAPTOSOMAL-ASSOCIATED PROTEIN 29"/>
    <property type="match status" value="1"/>
</dbReference>
<evidence type="ECO:0000313" key="4">
    <source>
        <dbReference type="EMBL" id="JAS37970.1"/>
    </source>
</evidence>
<dbReference type="GO" id="GO:0019905">
    <property type="term" value="F:syntaxin binding"/>
    <property type="evidence" value="ECO:0007669"/>
    <property type="project" value="TreeGrafter"/>
</dbReference>